<name>A0A8J6EKJ3_ELECQ</name>
<gene>
    <name evidence="1" type="ORF">GDO78_016160</name>
</gene>
<accession>A0A8J6EKJ3</accession>
<protein>
    <submittedName>
        <fullName evidence="1">Uncharacterized protein</fullName>
    </submittedName>
</protein>
<evidence type="ECO:0000313" key="2">
    <source>
        <dbReference type="Proteomes" id="UP000770717"/>
    </source>
</evidence>
<sequence>MNHLQYHFVVGVTRLCAWSPLYSRGSPSVRSSADSKTAFCTVSAVRWMNCSQHLLSDNSFLPVICAVQPPAAATITSTQFFLALHKESSPRIELGNLN</sequence>
<evidence type="ECO:0000313" key="1">
    <source>
        <dbReference type="EMBL" id="KAG9470982.1"/>
    </source>
</evidence>
<dbReference type="AlphaFoldDB" id="A0A8J6EKJ3"/>
<dbReference type="EMBL" id="WNTK01000196">
    <property type="protein sequence ID" value="KAG9470982.1"/>
    <property type="molecule type" value="Genomic_DNA"/>
</dbReference>
<organism evidence="1 2">
    <name type="scientific">Eleutherodactylus coqui</name>
    <name type="common">Puerto Rican coqui</name>
    <dbReference type="NCBI Taxonomy" id="57060"/>
    <lineage>
        <taxon>Eukaryota</taxon>
        <taxon>Metazoa</taxon>
        <taxon>Chordata</taxon>
        <taxon>Craniata</taxon>
        <taxon>Vertebrata</taxon>
        <taxon>Euteleostomi</taxon>
        <taxon>Amphibia</taxon>
        <taxon>Batrachia</taxon>
        <taxon>Anura</taxon>
        <taxon>Neobatrachia</taxon>
        <taxon>Hyloidea</taxon>
        <taxon>Eleutherodactylidae</taxon>
        <taxon>Eleutherodactylinae</taxon>
        <taxon>Eleutherodactylus</taxon>
        <taxon>Eleutherodactylus</taxon>
    </lineage>
</organism>
<dbReference type="Proteomes" id="UP000770717">
    <property type="component" value="Unassembled WGS sequence"/>
</dbReference>
<comment type="caution">
    <text evidence="1">The sequence shown here is derived from an EMBL/GenBank/DDBJ whole genome shotgun (WGS) entry which is preliminary data.</text>
</comment>
<proteinExistence type="predicted"/>
<reference evidence="1" key="1">
    <citation type="thesis" date="2020" institute="ProQuest LLC" country="789 East Eisenhower Parkway, Ann Arbor, MI, USA">
        <title>Comparative Genomics and Chromosome Evolution.</title>
        <authorList>
            <person name="Mudd A.B."/>
        </authorList>
    </citation>
    <scope>NUCLEOTIDE SEQUENCE</scope>
    <source>
        <strain evidence="1">HN-11 Male</strain>
        <tissue evidence="1">Kidney and liver</tissue>
    </source>
</reference>
<keyword evidence="2" id="KW-1185">Reference proteome</keyword>